<dbReference type="PROSITE" id="PS51767">
    <property type="entry name" value="PEPTIDASE_A1"/>
    <property type="match status" value="1"/>
</dbReference>
<feature type="region of interest" description="Disordered" evidence="8">
    <location>
        <begin position="430"/>
        <end position="454"/>
    </location>
</feature>
<evidence type="ECO:0000259" key="11">
    <source>
        <dbReference type="PROSITE" id="PS51767"/>
    </source>
</evidence>
<proteinExistence type="inferred from homology"/>
<evidence type="ECO:0000256" key="1">
    <source>
        <dbReference type="ARBA" id="ARBA00007447"/>
    </source>
</evidence>
<feature type="chain" id="PRO_5042178780" evidence="10">
    <location>
        <begin position="24"/>
        <end position="628"/>
    </location>
</feature>
<dbReference type="FunFam" id="2.40.70.10:FF:000025">
    <property type="entry name" value="Aspartyl protease family protein"/>
    <property type="match status" value="1"/>
</dbReference>
<keyword evidence="10" id="KW-0732">Signal</keyword>
<keyword evidence="9" id="KW-0472">Membrane</keyword>
<sequence>MARPNSMLFFILFFMLFLHPSFSSTSTSKPRALFLPLARLEPEYSTSVVPRHLRSKLPIARVPLYNDLGARGYYTTHVTIGTPPRKYALLVDTGSAVTFVPCSTCKKCGKLHEGPKFDPEQSTTYEPMKCDTDCTCDSNMMQCGYDRQYADMSNSSGVLGTDIIAFSDQSELPPQRVIFGCENVETGSLLRLRADGIMGLGHGELSIVDQLVDRGVISDSFSLCYGGIDVGGGAMVLGGVPPPKDMIFIHSSAVYRSAVYYVQLKEIHVAGKPLSLNPSVFDGKDGTMLDSGTTFAYLPEAAFIEFKQAMMNELHSLKKIRGPNHPGHSDICFSGPGSDISDLSTYFPTLDIVFEREVKLSLSPENYLFRHPGVHGGYCLGIYQNPKDSSTVLGGIVVRNTFVTYDRENEKIGFWKTDCADIWERLNATGAPPPGPSTLERPKSSASLPPAANPTAASPYVTLGIPRVGRITFYMFFNVTYSIIKPHMKELAWNIAEELDLHASQVRVINYISEGSDSLIRLAISPAGSDEYISNTTARSIISRLAEHRIHLPEIFGSYQFSKWKADPPSKRTWRKQHYTTAALMIIVTLLLGLLISATSLMWKRKWRTVVPYKPFRSAVLEQELRRL</sequence>
<evidence type="ECO:0000256" key="4">
    <source>
        <dbReference type="ARBA" id="ARBA00022801"/>
    </source>
</evidence>
<feature type="active site" evidence="6">
    <location>
        <position position="92"/>
    </location>
</feature>
<evidence type="ECO:0000256" key="10">
    <source>
        <dbReference type="SAM" id="SignalP"/>
    </source>
</evidence>
<dbReference type="PANTHER" id="PTHR13683">
    <property type="entry name" value="ASPARTYL PROTEASES"/>
    <property type="match status" value="1"/>
</dbReference>
<dbReference type="InterPro" id="IPR032799">
    <property type="entry name" value="TAXi_C"/>
</dbReference>
<dbReference type="InterPro" id="IPR034161">
    <property type="entry name" value="Pepsin-like_plant"/>
</dbReference>
<dbReference type="GO" id="GO:0004190">
    <property type="term" value="F:aspartic-type endopeptidase activity"/>
    <property type="evidence" value="ECO:0007669"/>
    <property type="project" value="UniProtKB-KW"/>
</dbReference>
<protein>
    <submittedName>
        <fullName evidence="12">Aspartic proteinase-like protein 2</fullName>
    </submittedName>
</protein>
<dbReference type="Gene3D" id="2.40.70.10">
    <property type="entry name" value="Acid Proteases"/>
    <property type="match status" value="2"/>
</dbReference>
<reference evidence="12" key="2">
    <citation type="submission" date="2023-05" db="EMBL/GenBank/DDBJ databases">
        <authorList>
            <person name="Schelkunov M.I."/>
        </authorList>
    </citation>
    <scope>NUCLEOTIDE SEQUENCE</scope>
    <source>
        <strain evidence="12">Hsosn_3</strain>
        <tissue evidence="12">Leaf</tissue>
    </source>
</reference>
<accession>A0AAD8MSD2</accession>
<keyword evidence="4 7" id="KW-0378">Hydrolase</keyword>
<evidence type="ECO:0000256" key="6">
    <source>
        <dbReference type="PIRSR" id="PIRSR601461-1"/>
    </source>
</evidence>
<dbReference type="Proteomes" id="UP001237642">
    <property type="component" value="Unassembled WGS sequence"/>
</dbReference>
<dbReference type="AlphaFoldDB" id="A0AAD8MSD2"/>
<evidence type="ECO:0000256" key="9">
    <source>
        <dbReference type="SAM" id="Phobius"/>
    </source>
</evidence>
<keyword evidence="9" id="KW-0812">Transmembrane</keyword>
<dbReference type="SUPFAM" id="SSF50630">
    <property type="entry name" value="Acid proteases"/>
    <property type="match status" value="1"/>
</dbReference>
<dbReference type="InterPro" id="IPR001461">
    <property type="entry name" value="Aspartic_peptidase_A1"/>
</dbReference>
<evidence type="ECO:0000256" key="8">
    <source>
        <dbReference type="SAM" id="MobiDB-lite"/>
    </source>
</evidence>
<dbReference type="PANTHER" id="PTHR13683:SF817">
    <property type="entry name" value="OS07G0592200 PROTEIN"/>
    <property type="match status" value="1"/>
</dbReference>
<dbReference type="CDD" id="cd05476">
    <property type="entry name" value="pepsin_A_like_plant"/>
    <property type="match status" value="1"/>
</dbReference>
<feature type="signal peptide" evidence="10">
    <location>
        <begin position="1"/>
        <end position="23"/>
    </location>
</feature>
<keyword evidence="2 7" id="KW-0645">Protease</keyword>
<comment type="similarity">
    <text evidence="1 7">Belongs to the peptidase A1 family.</text>
</comment>
<dbReference type="Pfam" id="PF14541">
    <property type="entry name" value="TAXi_C"/>
    <property type="match status" value="1"/>
</dbReference>
<organism evidence="12 13">
    <name type="scientific">Heracleum sosnowskyi</name>
    <dbReference type="NCBI Taxonomy" id="360622"/>
    <lineage>
        <taxon>Eukaryota</taxon>
        <taxon>Viridiplantae</taxon>
        <taxon>Streptophyta</taxon>
        <taxon>Embryophyta</taxon>
        <taxon>Tracheophyta</taxon>
        <taxon>Spermatophyta</taxon>
        <taxon>Magnoliopsida</taxon>
        <taxon>eudicotyledons</taxon>
        <taxon>Gunneridae</taxon>
        <taxon>Pentapetalae</taxon>
        <taxon>asterids</taxon>
        <taxon>campanulids</taxon>
        <taxon>Apiales</taxon>
        <taxon>Apiaceae</taxon>
        <taxon>Apioideae</taxon>
        <taxon>apioid superclade</taxon>
        <taxon>Tordylieae</taxon>
        <taxon>Tordyliinae</taxon>
        <taxon>Heracleum</taxon>
    </lineage>
</organism>
<dbReference type="PRINTS" id="PR00792">
    <property type="entry name" value="PEPSIN"/>
</dbReference>
<dbReference type="InterPro" id="IPR033121">
    <property type="entry name" value="PEPTIDASE_A1"/>
</dbReference>
<evidence type="ECO:0000313" key="13">
    <source>
        <dbReference type="Proteomes" id="UP001237642"/>
    </source>
</evidence>
<evidence type="ECO:0000256" key="3">
    <source>
        <dbReference type="ARBA" id="ARBA00022750"/>
    </source>
</evidence>
<keyword evidence="13" id="KW-1185">Reference proteome</keyword>
<dbReference type="PROSITE" id="PS00141">
    <property type="entry name" value="ASP_PROTEASE"/>
    <property type="match status" value="1"/>
</dbReference>
<feature type="active site" evidence="6">
    <location>
        <position position="290"/>
    </location>
</feature>
<gene>
    <name evidence="12" type="ORF">POM88_020957</name>
</gene>
<dbReference type="InterPro" id="IPR021109">
    <property type="entry name" value="Peptidase_aspartic_dom_sf"/>
</dbReference>
<dbReference type="Pfam" id="PF14543">
    <property type="entry name" value="TAXi_N"/>
    <property type="match status" value="1"/>
</dbReference>
<evidence type="ECO:0000256" key="7">
    <source>
        <dbReference type="RuleBase" id="RU000454"/>
    </source>
</evidence>
<name>A0AAD8MSD2_9APIA</name>
<reference evidence="12" key="1">
    <citation type="submission" date="2023-02" db="EMBL/GenBank/DDBJ databases">
        <title>Genome of toxic invasive species Heracleum sosnowskyi carries increased number of genes despite the absence of recent whole-genome duplications.</title>
        <authorList>
            <person name="Schelkunov M."/>
            <person name="Shtratnikova V."/>
            <person name="Makarenko M."/>
            <person name="Klepikova A."/>
            <person name="Omelchenko D."/>
            <person name="Novikova G."/>
            <person name="Obukhova E."/>
            <person name="Bogdanov V."/>
            <person name="Penin A."/>
            <person name="Logacheva M."/>
        </authorList>
    </citation>
    <scope>NUCLEOTIDE SEQUENCE</scope>
    <source>
        <strain evidence="12">Hsosn_3</strain>
        <tissue evidence="12">Leaf</tissue>
    </source>
</reference>
<dbReference type="GO" id="GO:0006508">
    <property type="term" value="P:proteolysis"/>
    <property type="evidence" value="ECO:0007669"/>
    <property type="project" value="UniProtKB-KW"/>
</dbReference>
<evidence type="ECO:0000313" key="12">
    <source>
        <dbReference type="EMBL" id="KAK1383222.1"/>
    </source>
</evidence>
<feature type="domain" description="Peptidase A1" evidence="11">
    <location>
        <begin position="74"/>
        <end position="415"/>
    </location>
</feature>
<dbReference type="EMBL" id="JAUIZM010000005">
    <property type="protein sequence ID" value="KAK1383222.1"/>
    <property type="molecule type" value="Genomic_DNA"/>
</dbReference>
<dbReference type="InterPro" id="IPR001969">
    <property type="entry name" value="Aspartic_peptidase_AS"/>
</dbReference>
<keyword evidence="5" id="KW-0325">Glycoprotein</keyword>
<dbReference type="InterPro" id="IPR032861">
    <property type="entry name" value="TAXi_N"/>
</dbReference>
<feature type="transmembrane region" description="Helical" evidence="9">
    <location>
        <begin position="579"/>
        <end position="603"/>
    </location>
</feature>
<keyword evidence="3 7" id="KW-0064">Aspartyl protease</keyword>
<evidence type="ECO:0000256" key="2">
    <source>
        <dbReference type="ARBA" id="ARBA00022670"/>
    </source>
</evidence>
<comment type="caution">
    <text evidence="12">The sequence shown here is derived from an EMBL/GenBank/DDBJ whole genome shotgun (WGS) entry which is preliminary data.</text>
</comment>
<keyword evidence="9" id="KW-1133">Transmembrane helix</keyword>
<evidence type="ECO:0000256" key="5">
    <source>
        <dbReference type="ARBA" id="ARBA00023180"/>
    </source>
</evidence>